<keyword evidence="13" id="KW-0445">Lipid transport</keyword>
<evidence type="ECO:0000256" key="12">
    <source>
        <dbReference type="ARBA" id="ARBA00022989"/>
    </source>
</evidence>
<sequence>MPVPLAVAAPAAVASLAYLNARTQFDCDYNLLYALGLSIVKTRLLEKRDRLNYFYTLEKHATAKSTANFPFVVYEGQSWTYKEVYDTVLKYATWLKKTYHIAPKEMVAMDFMNSPQYLFLWMALWSLGAHPAFINYNLNGNPLLHCIRVSAARIIIVDEQVRSNFTSEVADAVASQDFRDGKGPVEVAFFSHDIEQQILSTEGVREPDSSRSGAVGHTMAKLIYTSGTTGLPKAAIVSWDRVHIGGGFGSRWANMKRTDRFYTCMPLYHSSAAVLGFGSCLNVGNTFVLGRKFSTRTFWPEVRANNATIIQYVGETCRYLLAAPPQIDPVTGENLDKKNNVRMAFGNGLRPDIWNRFKQRFGIDTIGEFYAATEGTSGSWNMSSNDFASGAVGRNGALGSALLGFRIAIVELDWETEQPLRVPNPENPKLDNLCRRVPRGEPGELLYKVDTADISRNFQGYFNNPKATESKIMRDVLAKGDAWYRTGDVMRWDKQGRWYFSDRIGDTFRWKSENVSTSEVSEALGTHPSVHEANVYGVELPNHDGRAGCAAVAFDERVAVDATLLRSVAEHVKRHLPKYAVPLFLRATTEMQATGNNKQQKHVLRMQGVDPERVRGSGSGKDRLFWLKDGSYAEFGDADWEAMKDGRVKL</sequence>
<evidence type="ECO:0000256" key="8">
    <source>
        <dbReference type="ARBA" id="ARBA00022677"/>
    </source>
</evidence>
<evidence type="ECO:0000259" key="20">
    <source>
        <dbReference type="Pfam" id="PF00501"/>
    </source>
</evidence>
<keyword evidence="14" id="KW-0472">Membrane</keyword>
<evidence type="ECO:0000256" key="5">
    <source>
        <dbReference type="ARBA" id="ARBA00022448"/>
    </source>
</evidence>
<evidence type="ECO:0000256" key="2">
    <source>
        <dbReference type="ARBA" id="ARBA00004585"/>
    </source>
</evidence>
<keyword evidence="12" id="KW-1133">Transmembrane helix</keyword>
<keyword evidence="11" id="KW-0067">ATP-binding</keyword>
<dbReference type="GO" id="GO:0005778">
    <property type="term" value="C:peroxisomal membrane"/>
    <property type="evidence" value="ECO:0007669"/>
    <property type="project" value="UniProtKB-SubCell"/>
</dbReference>
<dbReference type="InterPro" id="IPR042099">
    <property type="entry name" value="ANL_N_sf"/>
</dbReference>
<dbReference type="Proteomes" id="UP000192927">
    <property type="component" value="Unassembled WGS sequence"/>
</dbReference>
<keyword evidence="8" id="KW-0551">Lipid droplet</keyword>
<evidence type="ECO:0000256" key="18">
    <source>
        <dbReference type="ARBA" id="ARBA00068795"/>
    </source>
</evidence>
<dbReference type="FunFam" id="3.40.50.12780:FF:000019">
    <property type="entry name" value="Long-chain fatty acid transporter"/>
    <property type="match status" value="1"/>
</dbReference>
<dbReference type="GO" id="GO:0005524">
    <property type="term" value="F:ATP binding"/>
    <property type="evidence" value="ECO:0007669"/>
    <property type="project" value="UniProtKB-KW"/>
</dbReference>
<comment type="catalytic activity">
    <reaction evidence="16">
        <text>a very long-chain fatty acid + ATP + CoA = a very long-chain fatty acyl-CoA + AMP + diphosphate</text>
        <dbReference type="Rhea" id="RHEA:54536"/>
        <dbReference type="ChEBI" id="CHEBI:30616"/>
        <dbReference type="ChEBI" id="CHEBI:33019"/>
        <dbReference type="ChEBI" id="CHEBI:57287"/>
        <dbReference type="ChEBI" id="CHEBI:58950"/>
        <dbReference type="ChEBI" id="CHEBI:138261"/>
        <dbReference type="ChEBI" id="CHEBI:456215"/>
    </reaction>
</comment>
<evidence type="ECO:0000256" key="1">
    <source>
        <dbReference type="ARBA" id="ARBA00004502"/>
    </source>
</evidence>
<dbReference type="Gene3D" id="3.40.50.12780">
    <property type="entry name" value="N-terminal domain of ligase-like"/>
    <property type="match status" value="1"/>
</dbReference>
<dbReference type="GO" id="GO:0005811">
    <property type="term" value="C:lipid droplet"/>
    <property type="evidence" value="ECO:0007669"/>
    <property type="project" value="UniProtKB-SubCell"/>
</dbReference>
<evidence type="ECO:0000313" key="23">
    <source>
        <dbReference type="Proteomes" id="UP000192927"/>
    </source>
</evidence>
<organism evidence="22 23">
    <name type="scientific">Lasallia pustulata</name>
    <dbReference type="NCBI Taxonomy" id="136370"/>
    <lineage>
        <taxon>Eukaryota</taxon>
        <taxon>Fungi</taxon>
        <taxon>Dikarya</taxon>
        <taxon>Ascomycota</taxon>
        <taxon>Pezizomycotina</taxon>
        <taxon>Lecanoromycetes</taxon>
        <taxon>OSLEUM clade</taxon>
        <taxon>Umbilicariomycetidae</taxon>
        <taxon>Umbilicariales</taxon>
        <taxon>Umbilicariaceae</taxon>
        <taxon>Lasallia</taxon>
    </lineage>
</organism>
<dbReference type="PROSITE" id="PS00455">
    <property type="entry name" value="AMP_BINDING"/>
    <property type="match status" value="1"/>
</dbReference>
<dbReference type="GO" id="GO:0044539">
    <property type="term" value="P:long-chain fatty acid import into cell"/>
    <property type="evidence" value="ECO:0007669"/>
    <property type="project" value="TreeGrafter"/>
</dbReference>
<comment type="function">
    <text evidence="17">Acyl-CoA synthetase required for both the import of long chain fatty acids (LCFAs) (C14-C18) and the activation very long chain fatty acids (VLCFAs) (C20-C26) by esterification of the fatty acids into metabolically active CoA-thioesters for subsequent degradation or incorporation into phospholipids. The transport and fatty acyl-CoA synthetase activities are genetically separable and are thus independent activities. Esterifies VLCFAs in the peroxisome matrix. The VLCFAs are actively transported into peroxisomes by a PXA1-PXA2 heterodimeric transporter in the peroxisomal membrane.</text>
</comment>
<dbReference type="Pfam" id="PF00501">
    <property type="entry name" value="AMP-binding"/>
    <property type="match status" value="1"/>
</dbReference>
<keyword evidence="6" id="KW-1003">Cell membrane</keyword>
<dbReference type="InterPro" id="IPR045851">
    <property type="entry name" value="AMP-bd_C_sf"/>
</dbReference>
<dbReference type="PANTHER" id="PTHR43107:SF15">
    <property type="entry name" value="FATTY ACID TRANSPORT PROTEIN 3, ISOFORM A"/>
    <property type="match status" value="1"/>
</dbReference>
<dbReference type="SUPFAM" id="SSF56801">
    <property type="entry name" value="Acetyl-CoA synthetase-like"/>
    <property type="match status" value="1"/>
</dbReference>
<name>A0A1W5CZN4_9LECA</name>
<dbReference type="EMBL" id="FWEW01000977">
    <property type="protein sequence ID" value="SLM36230.1"/>
    <property type="molecule type" value="Genomic_DNA"/>
</dbReference>
<evidence type="ECO:0000256" key="14">
    <source>
        <dbReference type="ARBA" id="ARBA00023136"/>
    </source>
</evidence>
<feature type="domain" description="AMP-dependent synthetase/ligase" evidence="20">
    <location>
        <begin position="62"/>
        <end position="448"/>
    </location>
</feature>
<evidence type="ECO:0000256" key="17">
    <source>
        <dbReference type="ARBA" id="ARBA00060276"/>
    </source>
</evidence>
<feature type="domain" description="AMP-binding enzyme C-terminal" evidence="21">
    <location>
        <begin position="519"/>
        <end position="598"/>
    </location>
</feature>
<dbReference type="InterPro" id="IPR025110">
    <property type="entry name" value="AMP-bd_C"/>
</dbReference>
<comment type="similarity">
    <text evidence="4">Belongs to the ATP-dependent AMP-binding enzyme family.</text>
</comment>
<evidence type="ECO:0000256" key="19">
    <source>
        <dbReference type="ARBA" id="ARBA00078285"/>
    </source>
</evidence>
<evidence type="ECO:0000256" key="10">
    <source>
        <dbReference type="ARBA" id="ARBA00022741"/>
    </source>
</evidence>
<keyword evidence="7" id="KW-0436">Ligase</keyword>
<evidence type="ECO:0000259" key="21">
    <source>
        <dbReference type="Pfam" id="PF13193"/>
    </source>
</evidence>
<evidence type="ECO:0000313" key="22">
    <source>
        <dbReference type="EMBL" id="SLM36230.1"/>
    </source>
</evidence>
<keyword evidence="23" id="KW-1185">Reference proteome</keyword>
<reference evidence="23" key="1">
    <citation type="submission" date="2017-03" db="EMBL/GenBank/DDBJ databases">
        <authorList>
            <person name="Sharma R."/>
            <person name="Thines M."/>
        </authorList>
    </citation>
    <scope>NUCLEOTIDE SEQUENCE [LARGE SCALE GENOMIC DNA]</scope>
</reference>
<evidence type="ECO:0000256" key="11">
    <source>
        <dbReference type="ARBA" id="ARBA00022840"/>
    </source>
</evidence>
<evidence type="ECO:0000256" key="9">
    <source>
        <dbReference type="ARBA" id="ARBA00022692"/>
    </source>
</evidence>
<evidence type="ECO:0000256" key="4">
    <source>
        <dbReference type="ARBA" id="ARBA00006432"/>
    </source>
</evidence>
<dbReference type="Gene3D" id="3.30.300.30">
    <property type="match status" value="1"/>
</dbReference>
<evidence type="ECO:0000256" key="16">
    <source>
        <dbReference type="ARBA" id="ARBA00051585"/>
    </source>
</evidence>
<keyword evidence="9" id="KW-0812">Transmembrane</keyword>
<dbReference type="GO" id="GO:0005324">
    <property type="term" value="F:long-chain fatty acid transmembrane transporter activity"/>
    <property type="evidence" value="ECO:0007669"/>
    <property type="project" value="TreeGrafter"/>
</dbReference>
<keyword evidence="15" id="KW-0576">Peroxisome</keyword>
<evidence type="ECO:0000256" key="15">
    <source>
        <dbReference type="ARBA" id="ARBA00023140"/>
    </source>
</evidence>
<keyword evidence="5" id="KW-0813">Transport</keyword>
<evidence type="ECO:0000256" key="13">
    <source>
        <dbReference type="ARBA" id="ARBA00023055"/>
    </source>
</evidence>
<protein>
    <recommendedName>
        <fullName evidence="18">Very long-chain fatty acid transport protein</fullName>
    </recommendedName>
    <alternativeName>
        <fullName evidence="19">Very-long-chain acyl-CoA synthetase</fullName>
    </alternativeName>
</protein>
<dbReference type="AlphaFoldDB" id="A0A1W5CZN4"/>
<dbReference type="PANTHER" id="PTHR43107">
    <property type="entry name" value="LONG-CHAIN FATTY ACID TRANSPORT PROTEIN"/>
    <property type="match status" value="1"/>
</dbReference>
<dbReference type="InterPro" id="IPR020845">
    <property type="entry name" value="AMP-binding_CS"/>
</dbReference>
<evidence type="ECO:0000256" key="7">
    <source>
        <dbReference type="ARBA" id="ARBA00022598"/>
    </source>
</evidence>
<comment type="subcellular location">
    <subcellularLocation>
        <location evidence="3">Cell membrane</location>
        <topology evidence="3">Multi-pass membrane protein</topology>
    </subcellularLocation>
    <subcellularLocation>
        <location evidence="1">Lipid droplet</location>
    </subcellularLocation>
    <subcellularLocation>
        <location evidence="2">Peroxisome membrane</location>
        <topology evidence="2">Multi-pass membrane protein</topology>
    </subcellularLocation>
</comment>
<keyword evidence="10" id="KW-0547">Nucleotide-binding</keyword>
<dbReference type="InterPro" id="IPR000873">
    <property type="entry name" value="AMP-dep_synth/lig_dom"/>
</dbReference>
<proteinExistence type="inferred from homology"/>
<dbReference type="GO" id="GO:0004467">
    <property type="term" value="F:long-chain fatty acid-CoA ligase activity"/>
    <property type="evidence" value="ECO:0007669"/>
    <property type="project" value="TreeGrafter"/>
</dbReference>
<dbReference type="Pfam" id="PF13193">
    <property type="entry name" value="AMP-binding_C"/>
    <property type="match status" value="1"/>
</dbReference>
<dbReference type="FunFam" id="3.30.300.30:FF:000002">
    <property type="entry name" value="Long-chain fatty acid transport protein 1"/>
    <property type="match status" value="1"/>
</dbReference>
<evidence type="ECO:0000256" key="3">
    <source>
        <dbReference type="ARBA" id="ARBA00004651"/>
    </source>
</evidence>
<evidence type="ECO:0000256" key="6">
    <source>
        <dbReference type="ARBA" id="ARBA00022475"/>
    </source>
</evidence>
<accession>A0A1W5CZN4</accession>
<dbReference type="GO" id="GO:0009898">
    <property type="term" value="C:cytoplasmic side of plasma membrane"/>
    <property type="evidence" value="ECO:0007669"/>
    <property type="project" value="TreeGrafter"/>
</dbReference>